<evidence type="ECO:0000313" key="1">
    <source>
        <dbReference type="EMBL" id="JAH41746.1"/>
    </source>
</evidence>
<organism evidence="1">
    <name type="scientific">Anguilla anguilla</name>
    <name type="common">European freshwater eel</name>
    <name type="synonym">Muraena anguilla</name>
    <dbReference type="NCBI Taxonomy" id="7936"/>
    <lineage>
        <taxon>Eukaryota</taxon>
        <taxon>Metazoa</taxon>
        <taxon>Chordata</taxon>
        <taxon>Craniata</taxon>
        <taxon>Vertebrata</taxon>
        <taxon>Euteleostomi</taxon>
        <taxon>Actinopterygii</taxon>
        <taxon>Neopterygii</taxon>
        <taxon>Teleostei</taxon>
        <taxon>Anguilliformes</taxon>
        <taxon>Anguillidae</taxon>
        <taxon>Anguilla</taxon>
    </lineage>
</organism>
<reference evidence="1" key="2">
    <citation type="journal article" date="2015" name="Fish Shellfish Immunol.">
        <title>Early steps in the European eel (Anguilla anguilla)-Vibrio vulnificus interaction in the gills: Role of the RtxA13 toxin.</title>
        <authorList>
            <person name="Callol A."/>
            <person name="Pajuelo D."/>
            <person name="Ebbesson L."/>
            <person name="Teles M."/>
            <person name="MacKenzie S."/>
            <person name="Amaro C."/>
        </authorList>
    </citation>
    <scope>NUCLEOTIDE SEQUENCE</scope>
</reference>
<proteinExistence type="predicted"/>
<sequence length="62" mass="7138">MFGFVYRSNFIKQFLGDETLSPSFCKCTIVIIIIFNGSRFVRQFALITDLMAYINAAEFSKN</sequence>
<dbReference type="EMBL" id="GBXM01066831">
    <property type="protein sequence ID" value="JAH41746.1"/>
    <property type="molecule type" value="Transcribed_RNA"/>
</dbReference>
<name>A0A0E9SKD2_ANGAN</name>
<dbReference type="AlphaFoldDB" id="A0A0E9SKD2"/>
<accession>A0A0E9SKD2</accession>
<reference evidence="1" key="1">
    <citation type="submission" date="2014-11" db="EMBL/GenBank/DDBJ databases">
        <authorList>
            <person name="Amaro Gonzalez C."/>
        </authorList>
    </citation>
    <scope>NUCLEOTIDE SEQUENCE</scope>
</reference>
<protein>
    <submittedName>
        <fullName evidence="1">Uncharacterized protein</fullName>
    </submittedName>
</protein>